<feature type="region of interest" description="Disordered" evidence="1">
    <location>
        <begin position="114"/>
        <end position="141"/>
    </location>
</feature>
<evidence type="ECO:0000313" key="2">
    <source>
        <dbReference type="EMBL" id="EGZ11050.1"/>
    </source>
</evidence>
<dbReference type="GeneID" id="20649846"/>
<dbReference type="SMR" id="G5A2A2"/>
<dbReference type="OMA" id="PTKDYQQ"/>
<gene>
    <name evidence="2" type="ORF">PHYSODRAFT_355324</name>
</gene>
<sequence>MAERGDAAAAAGPAGLRSQQQQAERMARELMDMKIETAHLRERLRLRVGGDTTAAELEAEAFALQTALAEAQQALKAREAELQALDGRYQKAMQGLLRLDEAWKLSRAQTSAAQDAQLEAERQAEAAAGRSSELEQQLQAAGARESALAARVDALMQEKEQVQQQRDEHAQEAKAREMQARELRAQLETTRQHFETQMKQQEGATREDVRELQEQLQRAQEEAAALRGEIHARQEEAAKVEAELRDTKEAEAATKQRLVKLTEDHATLRVHLESAKLVAVESTQRAIKAETENEDMRKELEEREEVLKEKEQTMRALEEELVQKQKAVEKELLRKKQAVEETEQRLTKESQEVLQVQEETWSCRERAHQEEVNKFKQEIECMKAFHVELVRLLRIKEDEDMIEEPLQSVEPAMLKALVVQEINKRDVLAAMLKQTKVKLATTKRQLGAQKQLEAENAKFRAEYEKAKLAMERMATRKGKSLGGSAASVPVRPTGHDSGTSSASDTSMGKEDRGAVALIVKRKLEVGEADTSDVRTTPRKAQRTKHVYVASRYLSSASKR</sequence>
<dbReference type="Proteomes" id="UP000002640">
    <property type="component" value="Unassembled WGS sequence"/>
</dbReference>
<dbReference type="AlphaFoldDB" id="G5A2A2"/>
<name>G5A2A2_PHYSP</name>
<proteinExistence type="predicted"/>
<reference evidence="2 3" key="1">
    <citation type="journal article" date="2006" name="Science">
        <title>Phytophthora genome sequences uncover evolutionary origins and mechanisms of pathogenesis.</title>
        <authorList>
            <person name="Tyler B.M."/>
            <person name="Tripathy S."/>
            <person name="Zhang X."/>
            <person name="Dehal P."/>
            <person name="Jiang R.H."/>
            <person name="Aerts A."/>
            <person name="Arredondo F.D."/>
            <person name="Baxter L."/>
            <person name="Bensasson D."/>
            <person name="Beynon J.L."/>
            <person name="Chapman J."/>
            <person name="Damasceno C.M."/>
            <person name="Dorrance A.E."/>
            <person name="Dou D."/>
            <person name="Dickerman A.W."/>
            <person name="Dubchak I.L."/>
            <person name="Garbelotto M."/>
            <person name="Gijzen M."/>
            <person name="Gordon S.G."/>
            <person name="Govers F."/>
            <person name="Grunwald N.J."/>
            <person name="Huang W."/>
            <person name="Ivors K.L."/>
            <person name="Jones R.W."/>
            <person name="Kamoun S."/>
            <person name="Krampis K."/>
            <person name="Lamour K.H."/>
            <person name="Lee M.K."/>
            <person name="McDonald W.H."/>
            <person name="Medina M."/>
            <person name="Meijer H.J."/>
            <person name="Nordberg E.K."/>
            <person name="Maclean D.J."/>
            <person name="Ospina-Giraldo M.D."/>
            <person name="Morris P.F."/>
            <person name="Phuntumart V."/>
            <person name="Putnam N.H."/>
            <person name="Rash S."/>
            <person name="Rose J.K."/>
            <person name="Sakihama Y."/>
            <person name="Salamov A.A."/>
            <person name="Savidor A."/>
            <person name="Scheuring C.F."/>
            <person name="Smith B.M."/>
            <person name="Sobral B.W."/>
            <person name="Terry A."/>
            <person name="Torto-Alalibo T.A."/>
            <person name="Win J."/>
            <person name="Xu Z."/>
            <person name="Zhang H."/>
            <person name="Grigoriev I.V."/>
            <person name="Rokhsar D.S."/>
            <person name="Boore J.L."/>
        </authorList>
    </citation>
    <scope>NUCLEOTIDE SEQUENCE [LARGE SCALE GENOMIC DNA]</scope>
    <source>
        <strain evidence="2 3">P6497</strain>
    </source>
</reference>
<dbReference type="InParanoid" id="G5A2A2"/>
<protein>
    <submittedName>
        <fullName evidence="2">Uncharacterized protein</fullName>
    </submittedName>
</protein>
<feature type="region of interest" description="Disordered" evidence="1">
    <location>
        <begin position="1"/>
        <end position="24"/>
    </location>
</feature>
<dbReference type="RefSeq" id="XP_009533795.1">
    <property type="nucleotide sequence ID" value="XM_009535500.1"/>
</dbReference>
<feature type="region of interest" description="Disordered" evidence="1">
    <location>
        <begin position="475"/>
        <end position="513"/>
    </location>
</feature>
<organism evidence="2 3">
    <name type="scientific">Phytophthora sojae (strain P6497)</name>
    <name type="common">Soybean stem and root rot agent</name>
    <name type="synonym">Phytophthora megasperma f. sp. glycines</name>
    <dbReference type="NCBI Taxonomy" id="1094619"/>
    <lineage>
        <taxon>Eukaryota</taxon>
        <taxon>Sar</taxon>
        <taxon>Stramenopiles</taxon>
        <taxon>Oomycota</taxon>
        <taxon>Peronosporomycetes</taxon>
        <taxon>Peronosporales</taxon>
        <taxon>Peronosporaceae</taxon>
        <taxon>Phytophthora</taxon>
    </lineage>
</organism>
<evidence type="ECO:0000313" key="3">
    <source>
        <dbReference type="Proteomes" id="UP000002640"/>
    </source>
</evidence>
<keyword evidence="3" id="KW-1185">Reference proteome</keyword>
<feature type="compositionally biased region" description="Polar residues" evidence="1">
    <location>
        <begin position="496"/>
        <end position="506"/>
    </location>
</feature>
<feature type="region of interest" description="Disordered" evidence="1">
    <location>
        <begin position="159"/>
        <end position="178"/>
    </location>
</feature>
<dbReference type="EMBL" id="JH159158">
    <property type="protein sequence ID" value="EGZ11050.1"/>
    <property type="molecule type" value="Genomic_DNA"/>
</dbReference>
<dbReference type="KEGG" id="psoj:PHYSODRAFT_355324"/>
<accession>G5A2A2</accession>
<evidence type="ECO:0000256" key="1">
    <source>
        <dbReference type="SAM" id="MobiDB-lite"/>
    </source>
</evidence>